<comment type="caution">
    <text evidence="2">The sequence shown here is derived from an EMBL/GenBank/DDBJ whole genome shotgun (WGS) entry which is preliminary data.</text>
</comment>
<protein>
    <submittedName>
        <fullName evidence="2">Uncharacterized protein</fullName>
    </submittedName>
</protein>
<name>A0A699KQD0_TANCI</name>
<sequence>DTNVYVEEPLNVSSRKRIRQMDSDVKRSAPAKHKSSTQERKLDIINRKRGAAANDKASPQANVVRVTRRAAAKHKAFTQVSKLDIKKDVIKRKRDAAANDKSSPQAKMFLGTLPLISNSIKRT</sequence>
<dbReference type="AlphaFoldDB" id="A0A699KQD0"/>
<organism evidence="2">
    <name type="scientific">Tanacetum cinerariifolium</name>
    <name type="common">Dalmatian daisy</name>
    <name type="synonym">Chrysanthemum cinerariifolium</name>
    <dbReference type="NCBI Taxonomy" id="118510"/>
    <lineage>
        <taxon>Eukaryota</taxon>
        <taxon>Viridiplantae</taxon>
        <taxon>Streptophyta</taxon>
        <taxon>Embryophyta</taxon>
        <taxon>Tracheophyta</taxon>
        <taxon>Spermatophyta</taxon>
        <taxon>Magnoliopsida</taxon>
        <taxon>eudicotyledons</taxon>
        <taxon>Gunneridae</taxon>
        <taxon>Pentapetalae</taxon>
        <taxon>asterids</taxon>
        <taxon>campanulids</taxon>
        <taxon>Asterales</taxon>
        <taxon>Asteraceae</taxon>
        <taxon>Asteroideae</taxon>
        <taxon>Anthemideae</taxon>
        <taxon>Anthemidinae</taxon>
        <taxon>Tanacetum</taxon>
    </lineage>
</organism>
<dbReference type="EMBL" id="BKCJ010540521">
    <property type="protein sequence ID" value="GFB04653.1"/>
    <property type="molecule type" value="Genomic_DNA"/>
</dbReference>
<reference evidence="2" key="1">
    <citation type="journal article" date="2019" name="Sci. Rep.">
        <title>Draft genome of Tanacetum cinerariifolium, the natural source of mosquito coil.</title>
        <authorList>
            <person name="Yamashiro T."/>
            <person name="Shiraishi A."/>
            <person name="Satake H."/>
            <person name="Nakayama K."/>
        </authorList>
    </citation>
    <scope>NUCLEOTIDE SEQUENCE</scope>
</reference>
<evidence type="ECO:0000256" key="1">
    <source>
        <dbReference type="SAM" id="MobiDB-lite"/>
    </source>
</evidence>
<evidence type="ECO:0000313" key="2">
    <source>
        <dbReference type="EMBL" id="GFB04653.1"/>
    </source>
</evidence>
<feature type="region of interest" description="Disordered" evidence="1">
    <location>
        <begin position="1"/>
        <end position="42"/>
    </location>
</feature>
<feature type="non-terminal residue" evidence="2">
    <location>
        <position position="1"/>
    </location>
</feature>
<accession>A0A699KQD0</accession>
<gene>
    <name evidence="2" type="ORF">Tci_676624</name>
</gene>
<proteinExistence type="predicted"/>